<evidence type="ECO:0000259" key="1">
    <source>
        <dbReference type="PROSITE" id="PS50041"/>
    </source>
</evidence>
<accession>A0AAD8BTR9</accession>
<dbReference type="SUPFAM" id="SSF56436">
    <property type="entry name" value="C-type lectin-like"/>
    <property type="match status" value="1"/>
</dbReference>
<comment type="caution">
    <text evidence="2">The sequence shown here is derived from an EMBL/GenBank/DDBJ whole genome shotgun (WGS) entry which is preliminary data.</text>
</comment>
<dbReference type="InterPro" id="IPR001304">
    <property type="entry name" value="C-type_lectin-like"/>
</dbReference>
<dbReference type="AlphaFoldDB" id="A0AAD8BTR9"/>
<sequence length="184" mass="20859">MKCKSLGYDGLAVVDTKQSLDTILKQLRYPAKEQYWIGMHYSVKKKYHIWDTGVDVTWAAWNTGEPDNMPTDKCVRIRTTLNFGTWSCSAIFMAVCGRYSSVYNEMLLETRQHITFSDPLWSGWARSLLDCAARCTTDLRCQYSLYGSADLTCVTLSKNYNGSRVGSQLMLNGVMVTKDDVNLS</sequence>
<dbReference type="InterPro" id="IPR016187">
    <property type="entry name" value="CTDL_fold"/>
</dbReference>
<name>A0AAD8BTR9_BIOPF</name>
<keyword evidence="3" id="KW-1185">Reference proteome</keyword>
<gene>
    <name evidence="2" type="ORF">Bpfe_010033</name>
</gene>
<dbReference type="Proteomes" id="UP001233172">
    <property type="component" value="Unassembled WGS sequence"/>
</dbReference>
<proteinExistence type="predicted"/>
<protein>
    <submittedName>
        <fullName evidence="2">Alpha-N-acetylgalactosamine-specific lectin</fullName>
    </submittedName>
</protein>
<dbReference type="CDD" id="cd00037">
    <property type="entry name" value="CLECT"/>
    <property type="match status" value="1"/>
</dbReference>
<evidence type="ECO:0000313" key="2">
    <source>
        <dbReference type="EMBL" id="KAK0060520.1"/>
    </source>
</evidence>
<dbReference type="Pfam" id="PF00059">
    <property type="entry name" value="Lectin_C"/>
    <property type="match status" value="1"/>
</dbReference>
<reference evidence="2" key="1">
    <citation type="journal article" date="2023" name="PLoS Negl. Trop. Dis.">
        <title>A genome sequence for Biomphalaria pfeifferi, the major vector snail for the human-infecting parasite Schistosoma mansoni.</title>
        <authorList>
            <person name="Bu L."/>
            <person name="Lu L."/>
            <person name="Laidemitt M.R."/>
            <person name="Zhang S.M."/>
            <person name="Mutuku M."/>
            <person name="Mkoji G."/>
            <person name="Steinauer M."/>
            <person name="Loker E.S."/>
        </authorList>
    </citation>
    <scope>NUCLEOTIDE SEQUENCE</scope>
    <source>
        <strain evidence="2">KasaAsao</strain>
    </source>
</reference>
<feature type="domain" description="C-type lectin" evidence="1">
    <location>
        <begin position="1"/>
        <end position="97"/>
    </location>
</feature>
<dbReference type="EMBL" id="JASAOG010000035">
    <property type="protein sequence ID" value="KAK0060520.1"/>
    <property type="molecule type" value="Genomic_DNA"/>
</dbReference>
<evidence type="ECO:0000313" key="3">
    <source>
        <dbReference type="Proteomes" id="UP001233172"/>
    </source>
</evidence>
<dbReference type="Gene3D" id="3.10.100.10">
    <property type="entry name" value="Mannose-Binding Protein A, subunit A"/>
    <property type="match status" value="1"/>
</dbReference>
<reference evidence="2" key="2">
    <citation type="submission" date="2023-04" db="EMBL/GenBank/DDBJ databases">
        <authorList>
            <person name="Bu L."/>
            <person name="Lu L."/>
            <person name="Laidemitt M.R."/>
            <person name="Zhang S.M."/>
            <person name="Mutuku M."/>
            <person name="Mkoji G."/>
            <person name="Steinauer M."/>
            <person name="Loker E.S."/>
        </authorList>
    </citation>
    <scope>NUCLEOTIDE SEQUENCE</scope>
    <source>
        <strain evidence="2">KasaAsao</strain>
        <tissue evidence="2">Whole Snail</tissue>
    </source>
</reference>
<dbReference type="PROSITE" id="PS50041">
    <property type="entry name" value="C_TYPE_LECTIN_2"/>
    <property type="match status" value="1"/>
</dbReference>
<dbReference type="InterPro" id="IPR016186">
    <property type="entry name" value="C-type_lectin-like/link_sf"/>
</dbReference>
<organism evidence="2 3">
    <name type="scientific">Biomphalaria pfeifferi</name>
    <name type="common">Bloodfluke planorb</name>
    <name type="synonym">Freshwater snail</name>
    <dbReference type="NCBI Taxonomy" id="112525"/>
    <lineage>
        <taxon>Eukaryota</taxon>
        <taxon>Metazoa</taxon>
        <taxon>Spiralia</taxon>
        <taxon>Lophotrochozoa</taxon>
        <taxon>Mollusca</taxon>
        <taxon>Gastropoda</taxon>
        <taxon>Heterobranchia</taxon>
        <taxon>Euthyneura</taxon>
        <taxon>Panpulmonata</taxon>
        <taxon>Hygrophila</taxon>
        <taxon>Lymnaeoidea</taxon>
        <taxon>Planorbidae</taxon>
        <taxon>Biomphalaria</taxon>
    </lineage>
</organism>